<evidence type="ECO:0000313" key="2">
    <source>
        <dbReference type="Proteomes" id="UP000815325"/>
    </source>
</evidence>
<comment type="caution">
    <text evidence="1">The sequence shown here is derived from an EMBL/GenBank/DDBJ whole genome shotgun (WGS) entry which is preliminary data.</text>
</comment>
<reference evidence="1" key="1">
    <citation type="submission" date="2017-08" db="EMBL/GenBank/DDBJ databases">
        <authorList>
            <person name="Polle J.E."/>
            <person name="Barry K."/>
            <person name="Cushman J."/>
            <person name="Schmutz J."/>
            <person name="Tran D."/>
            <person name="Hathwaick L.T."/>
            <person name="Yim W.C."/>
            <person name="Jenkins J."/>
            <person name="Mckie-Krisberg Z.M."/>
            <person name="Prochnik S."/>
            <person name="Lindquist E."/>
            <person name="Dockter R.B."/>
            <person name="Adam C."/>
            <person name="Molina H."/>
            <person name="Bunkerborg J."/>
            <person name="Jin E."/>
            <person name="Buchheim M."/>
            <person name="Magnuson J."/>
        </authorList>
    </citation>
    <scope>NUCLEOTIDE SEQUENCE</scope>
    <source>
        <strain evidence="1">CCAP 19/18</strain>
    </source>
</reference>
<organism evidence="1 2">
    <name type="scientific">Dunaliella salina</name>
    <name type="common">Green alga</name>
    <name type="synonym">Protococcus salinus</name>
    <dbReference type="NCBI Taxonomy" id="3046"/>
    <lineage>
        <taxon>Eukaryota</taxon>
        <taxon>Viridiplantae</taxon>
        <taxon>Chlorophyta</taxon>
        <taxon>core chlorophytes</taxon>
        <taxon>Chlorophyceae</taxon>
        <taxon>CS clade</taxon>
        <taxon>Chlamydomonadales</taxon>
        <taxon>Dunaliellaceae</taxon>
        <taxon>Dunaliella</taxon>
    </lineage>
</organism>
<gene>
    <name evidence="1" type="ORF">DUNSADRAFT_527</name>
</gene>
<evidence type="ECO:0008006" key="3">
    <source>
        <dbReference type="Google" id="ProtNLM"/>
    </source>
</evidence>
<protein>
    <recommendedName>
        <fullName evidence="3">Encoded protein</fullName>
    </recommendedName>
</protein>
<dbReference type="EMBL" id="MU069540">
    <property type="protein sequence ID" value="KAF5839553.1"/>
    <property type="molecule type" value="Genomic_DNA"/>
</dbReference>
<accession>A0ABQ7GY70</accession>
<dbReference type="Proteomes" id="UP000815325">
    <property type="component" value="Unassembled WGS sequence"/>
</dbReference>
<keyword evidence="2" id="KW-1185">Reference proteome</keyword>
<name>A0ABQ7GY70_DUNSA</name>
<evidence type="ECO:0000313" key="1">
    <source>
        <dbReference type="EMBL" id="KAF5839553.1"/>
    </source>
</evidence>
<proteinExistence type="predicted"/>
<sequence>MLVHSPKQFSAPATCSRPAGAVVPKCPNADFSRRRHRSGLKGQSSAALALPSAAVYDLAADTIRPDIQGSSGASAGYDISVLQALLERAQFEAQQRASGGAASPSTVDTAAADAILDRIPGKDTLINGVVEIMRFLCEEFRAKDPWCVCVCCVCV</sequence>